<evidence type="ECO:0000256" key="1">
    <source>
        <dbReference type="ARBA" id="ARBA00007727"/>
    </source>
</evidence>
<dbReference type="Pfam" id="PF13839">
    <property type="entry name" value="PC-Esterase"/>
    <property type="match status" value="1"/>
</dbReference>
<comment type="similarity">
    <text evidence="1">Belongs to the PC-esterase family. TBL subfamily.</text>
</comment>
<evidence type="ECO:0000259" key="2">
    <source>
        <dbReference type="Pfam" id="PF13839"/>
    </source>
</evidence>
<dbReference type="AlphaFoldDB" id="A0A396J370"/>
<reference evidence="3" key="1">
    <citation type="journal article" date="2018" name="Nat. Plants">
        <title>Whole-genome landscape of Medicago truncatula symbiotic genes.</title>
        <authorList>
            <person name="Pecrix Y."/>
            <person name="Gamas P."/>
            <person name="Carrere S."/>
        </authorList>
    </citation>
    <scope>NUCLEOTIDE SEQUENCE</scope>
    <source>
        <tissue evidence="3">Leaves</tissue>
    </source>
</reference>
<sequence length="110" mass="12627">MKVEDAYKRSIHTTLNWIQDTINPSKTQVFFCTYPLCISEVEIGTKVENVIWKQCQNRGPHLQFKIANSAILAHKNTSKVLNVTKMTSQRKDGHLCKYYLGPNATSNRQD</sequence>
<accession>A0A396J370</accession>
<dbReference type="GO" id="GO:0016740">
    <property type="term" value="F:transferase activity"/>
    <property type="evidence" value="ECO:0007669"/>
    <property type="project" value="InterPro"/>
</dbReference>
<comment type="caution">
    <text evidence="3">The sequence shown here is derived from an EMBL/GenBank/DDBJ whole genome shotgun (WGS) entry which is preliminary data.</text>
</comment>
<name>A0A396J370_MEDTR</name>
<protein>
    <submittedName>
        <fullName evidence="3">Putative PC-Esterase</fullName>
    </submittedName>
</protein>
<organism evidence="3">
    <name type="scientific">Medicago truncatula</name>
    <name type="common">Barrel medic</name>
    <name type="synonym">Medicago tribuloides</name>
    <dbReference type="NCBI Taxonomy" id="3880"/>
    <lineage>
        <taxon>Eukaryota</taxon>
        <taxon>Viridiplantae</taxon>
        <taxon>Streptophyta</taxon>
        <taxon>Embryophyta</taxon>
        <taxon>Tracheophyta</taxon>
        <taxon>Spermatophyta</taxon>
        <taxon>Magnoliopsida</taxon>
        <taxon>eudicotyledons</taxon>
        <taxon>Gunneridae</taxon>
        <taxon>Pentapetalae</taxon>
        <taxon>rosids</taxon>
        <taxon>fabids</taxon>
        <taxon>Fabales</taxon>
        <taxon>Fabaceae</taxon>
        <taxon>Papilionoideae</taxon>
        <taxon>50 kb inversion clade</taxon>
        <taxon>NPAAA clade</taxon>
        <taxon>Hologalegina</taxon>
        <taxon>IRL clade</taxon>
        <taxon>Trifolieae</taxon>
        <taxon>Medicago</taxon>
    </lineage>
</organism>
<evidence type="ECO:0000313" key="3">
    <source>
        <dbReference type="EMBL" id="RHN72466.1"/>
    </source>
</evidence>
<gene>
    <name evidence="3" type="ORF">MtrunA17_Chr2g0287941</name>
</gene>
<dbReference type="Proteomes" id="UP000265566">
    <property type="component" value="Chromosome 2"/>
</dbReference>
<dbReference type="Gramene" id="rna8179">
    <property type="protein sequence ID" value="RHN72466.1"/>
    <property type="gene ID" value="gene8179"/>
</dbReference>
<feature type="domain" description="Trichome birefringence-like C-terminal" evidence="2">
    <location>
        <begin position="1"/>
        <end position="104"/>
    </location>
</feature>
<proteinExistence type="inferred from homology"/>
<dbReference type="InterPro" id="IPR026057">
    <property type="entry name" value="TBL_C"/>
</dbReference>
<dbReference type="EMBL" id="PSQE01000002">
    <property type="protein sequence ID" value="RHN72466.1"/>
    <property type="molecule type" value="Genomic_DNA"/>
</dbReference>